<dbReference type="EMBL" id="CP146256">
    <property type="protein sequence ID" value="XAH76384.1"/>
    <property type="molecule type" value="Genomic_DNA"/>
</dbReference>
<reference evidence="7 8" key="1">
    <citation type="submission" date="2024-02" db="EMBL/GenBank/DDBJ databases">
        <title>Bacterial strain from lacustrine sediment.</title>
        <authorList>
            <person name="Petit C."/>
            <person name="Fadhlaoui K."/>
        </authorList>
    </citation>
    <scope>NUCLEOTIDE SEQUENCE [LARGE SCALE GENOMIC DNA]</scope>
    <source>
        <strain evidence="7 8">IPX-CK</strain>
    </source>
</reference>
<dbReference type="InterPro" id="IPR009000">
    <property type="entry name" value="Transl_B-barrel_sf"/>
</dbReference>
<dbReference type="Gene3D" id="3.40.50.300">
    <property type="entry name" value="P-loop containing nucleotide triphosphate hydrolases"/>
    <property type="match status" value="1"/>
</dbReference>
<evidence type="ECO:0000256" key="5">
    <source>
        <dbReference type="SAM" id="MobiDB-lite"/>
    </source>
</evidence>
<keyword evidence="4" id="KW-0046">Antibiotic resistance</keyword>
<keyword evidence="2" id="KW-0648">Protein biosynthesis</keyword>
<dbReference type="CDD" id="cd03711">
    <property type="entry name" value="Tet_C"/>
    <property type="match status" value="1"/>
</dbReference>
<dbReference type="InterPro" id="IPR035650">
    <property type="entry name" value="Tet_C"/>
</dbReference>
<dbReference type="PANTHER" id="PTHR43261">
    <property type="entry name" value="TRANSLATION ELONGATION FACTOR G-RELATED"/>
    <property type="match status" value="1"/>
</dbReference>
<dbReference type="InterPro" id="IPR041095">
    <property type="entry name" value="EFG_II"/>
</dbReference>
<proteinExistence type="predicted"/>
<dbReference type="InterPro" id="IPR027417">
    <property type="entry name" value="P-loop_NTPase"/>
</dbReference>
<dbReference type="PROSITE" id="PS00301">
    <property type="entry name" value="G_TR_1"/>
    <property type="match status" value="1"/>
</dbReference>
<feature type="region of interest" description="Disordered" evidence="5">
    <location>
        <begin position="870"/>
        <end position="892"/>
    </location>
</feature>
<dbReference type="PRINTS" id="PR01037">
    <property type="entry name" value="TCRTETOQM"/>
</dbReference>
<gene>
    <name evidence="7" type="ORF">V6984_07750</name>
</gene>
<dbReference type="InterPro" id="IPR005225">
    <property type="entry name" value="Small_GTP-bd"/>
</dbReference>
<dbReference type="Pfam" id="PF14492">
    <property type="entry name" value="EFG_III"/>
    <property type="match status" value="1"/>
</dbReference>
<evidence type="ECO:0000256" key="1">
    <source>
        <dbReference type="ARBA" id="ARBA00022741"/>
    </source>
</evidence>
<dbReference type="PRINTS" id="PR00315">
    <property type="entry name" value="ELONGATNFCT"/>
</dbReference>
<evidence type="ECO:0000313" key="7">
    <source>
        <dbReference type="EMBL" id="XAH76384.1"/>
    </source>
</evidence>
<dbReference type="Gene3D" id="3.30.230.10">
    <property type="match status" value="1"/>
</dbReference>
<dbReference type="Gene3D" id="3.30.70.870">
    <property type="entry name" value="Elongation Factor G (Translational Gtpase), domain 3"/>
    <property type="match status" value="1"/>
</dbReference>
<dbReference type="PROSITE" id="PS51722">
    <property type="entry name" value="G_TR_2"/>
    <property type="match status" value="1"/>
</dbReference>
<dbReference type="InterPro" id="IPR000795">
    <property type="entry name" value="T_Tr_GTP-bd_dom"/>
</dbReference>
<dbReference type="InterPro" id="IPR020568">
    <property type="entry name" value="Ribosomal_Su5_D2-typ_SF"/>
</dbReference>
<dbReference type="Gene3D" id="3.30.70.240">
    <property type="match status" value="1"/>
</dbReference>
<dbReference type="InterPro" id="IPR035647">
    <property type="entry name" value="EFG_III/V"/>
</dbReference>
<keyword evidence="1" id="KW-0547">Nucleotide-binding</keyword>
<dbReference type="SUPFAM" id="SSF54211">
    <property type="entry name" value="Ribosomal protein S5 domain 2-like"/>
    <property type="match status" value="1"/>
</dbReference>
<dbReference type="Pfam" id="PF00679">
    <property type="entry name" value="EFG_C"/>
    <property type="match status" value="1"/>
</dbReference>
<keyword evidence="3" id="KW-0342">GTP-binding</keyword>
<dbReference type="Pfam" id="PF03764">
    <property type="entry name" value="EFG_IV"/>
    <property type="match status" value="1"/>
</dbReference>
<evidence type="ECO:0000256" key="4">
    <source>
        <dbReference type="ARBA" id="ARBA00023251"/>
    </source>
</evidence>
<dbReference type="SMART" id="SM00838">
    <property type="entry name" value="EFG_C"/>
    <property type="match status" value="1"/>
</dbReference>
<dbReference type="InterPro" id="IPR010298">
    <property type="entry name" value="YacP-like"/>
</dbReference>
<feature type="domain" description="Tr-type G" evidence="6">
    <location>
        <begin position="1"/>
        <end position="226"/>
    </location>
</feature>
<dbReference type="NCBIfam" id="TIGR00231">
    <property type="entry name" value="small_GTP"/>
    <property type="match status" value="1"/>
</dbReference>
<keyword evidence="8" id="KW-1185">Reference proteome</keyword>
<dbReference type="SUPFAM" id="SSF50447">
    <property type="entry name" value="Translation proteins"/>
    <property type="match status" value="1"/>
</dbReference>
<evidence type="ECO:0000256" key="3">
    <source>
        <dbReference type="ARBA" id="ARBA00023134"/>
    </source>
</evidence>
<evidence type="ECO:0000313" key="8">
    <source>
        <dbReference type="Proteomes" id="UP001451571"/>
    </source>
</evidence>
<dbReference type="SUPFAM" id="SSF52540">
    <property type="entry name" value="P-loop containing nucleoside triphosphate hydrolases"/>
    <property type="match status" value="1"/>
</dbReference>
<dbReference type="Proteomes" id="UP001451571">
    <property type="component" value="Chromosome"/>
</dbReference>
<organism evidence="7 8">
    <name type="scientific">Kineothrix sedimenti</name>
    <dbReference type="NCBI Taxonomy" id="3123317"/>
    <lineage>
        <taxon>Bacteria</taxon>
        <taxon>Bacillati</taxon>
        <taxon>Bacillota</taxon>
        <taxon>Clostridia</taxon>
        <taxon>Lachnospirales</taxon>
        <taxon>Lachnospiraceae</taxon>
        <taxon>Kineothrix</taxon>
    </lineage>
</organism>
<dbReference type="PANTHER" id="PTHR43261:SF1">
    <property type="entry name" value="RIBOSOME-RELEASING FACTOR 2, MITOCHONDRIAL"/>
    <property type="match status" value="1"/>
</dbReference>
<protein>
    <submittedName>
        <fullName evidence="7">Translation factor GTPase family protein</fullName>
    </submittedName>
</protein>
<evidence type="ECO:0000259" key="6">
    <source>
        <dbReference type="PROSITE" id="PS51722"/>
    </source>
</evidence>
<dbReference type="InterPro" id="IPR031157">
    <property type="entry name" value="G_TR_CS"/>
</dbReference>
<dbReference type="CDD" id="cd10912">
    <property type="entry name" value="PIN_YacP-like"/>
    <property type="match status" value="1"/>
</dbReference>
<dbReference type="Pfam" id="PF05991">
    <property type="entry name" value="NYN_YacP"/>
    <property type="match status" value="1"/>
</dbReference>
<accession>A0ABZ3F3J8</accession>
<sequence>MKELVIGILAHVDAGKTTLSEALLYESGGIRKLGRVDNKDAFLDTFALERERGITIFSKQAVLELKDMRLTLLDTPGHVDFSAEMERTLQVLDYAILVISGADGVQGHTQTLWRLLKKYRIPTFLFVNKMDQDGTDKAVILTELKNRLEENCVCFEEKTEVFYENIAMTDEKALNQFLELGRVETEEIKRLILERKLFPCYFGSALKLYRVKEFLQGIEVYTCSPKYSDVFGAKVFKIARDEQGNRLTFMKITGGRLRTREVLSGHQTGEPWEEKINQIRIYSGEKYRTSEEVQAGCICAVTGLSKTRPGEGLGISEASAQPVLEPVLTYRIDLPQDCDTTVMLPKLRQLEEEDPQLHIVFDETLKEIQAKLMGEVQTEILKSLIRERFGVAVEFGTGNIVYKETIANRVEGVGHFEPLRHYAEVHLLLEPGETGSGLSFDTDCSEDLLDRNWQRLVLTHLEEKEHKGVLTGARITDMKITLVAGRAHQKHTEGGDFRQATYRALRQGMKEAQSVLLEPYYEFRLEVPEKMVGRAMTDIEKMCGTFGPPQSEGESAVLTGIAPVITMQDYSKEVTAYTKGCGRLSCTVKGYAPCHNAEEVIEKAGYDSEKDIENPTGSVFCAHGAGFTVSWDRVKEYMHVQSVLQGQEKEAESEGVRKTTAAEKEERWIGTEEVDAILERVLYANKKGKDDVRRGFRRSVKSGEMRHEVPSSPTVYEWNKQEPKEEYLLVDGYNVIFAWEDLKELAMVSIDGARGKLMDILCNYQAIKRCKLIVVFDAYRVKGHDTEILTYHNIHVVYTKEAETADMYIEKFAHENGKKYKVTVATSDGLEQIIIRGQGCYLLSARELREEIEAANKKIKEDYSNKQPKEKNYLFDSLPEDTTGEIEGRHRQ</sequence>
<name>A0ABZ3F3J8_9FIRM</name>
<dbReference type="Gene3D" id="2.40.30.10">
    <property type="entry name" value="Translation factors"/>
    <property type="match status" value="1"/>
</dbReference>
<dbReference type="Pfam" id="PF00009">
    <property type="entry name" value="GTP_EFTU"/>
    <property type="match status" value="1"/>
</dbReference>
<dbReference type="SUPFAM" id="SSF54980">
    <property type="entry name" value="EF-G C-terminal domain-like"/>
    <property type="match status" value="2"/>
</dbReference>
<dbReference type="InterPro" id="IPR014721">
    <property type="entry name" value="Ribsml_uS5_D2-typ_fold_subgr"/>
</dbReference>
<dbReference type="InterPro" id="IPR000640">
    <property type="entry name" value="EFG_V-like"/>
</dbReference>
<dbReference type="SMART" id="SM00889">
    <property type="entry name" value="EFG_IV"/>
    <property type="match status" value="1"/>
</dbReference>
<evidence type="ECO:0000256" key="2">
    <source>
        <dbReference type="ARBA" id="ARBA00022917"/>
    </source>
</evidence>
<dbReference type="RefSeq" id="WP_342759964.1">
    <property type="nucleotide sequence ID" value="NZ_CP146256.1"/>
</dbReference>
<dbReference type="InterPro" id="IPR005517">
    <property type="entry name" value="Transl_elong_EFG/EF2_IV"/>
</dbReference>